<dbReference type="PANTHER" id="PTHR43174:SF3">
    <property type="entry name" value="UDP-N-ACETYLGLUCOSAMINE 2-EPIMERASE"/>
    <property type="match status" value="1"/>
</dbReference>
<evidence type="ECO:0000313" key="4">
    <source>
        <dbReference type="Proteomes" id="UP000650511"/>
    </source>
</evidence>
<dbReference type="EMBL" id="BMHA01000005">
    <property type="protein sequence ID" value="GGI05953.1"/>
    <property type="molecule type" value="Genomic_DNA"/>
</dbReference>
<protein>
    <submittedName>
        <fullName evidence="3">UDP-N-acetylglucosamine 2-epimerase (Non-hydrolyzing)</fullName>
    </submittedName>
</protein>
<gene>
    <name evidence="3" type="ORF">GCM10011354_16680</name>
</gene>
<organism evidence="3 4">
    <name type="scientific">Egicoccus halophilus</name>
    <dbReference type="NCBI Taxonomy" id="1670830"/>
    <lineage>
        <taxon>Bacteria</taxon>
        <taxon>Bacillati</taxon>
        <taxon>Actinomycetota</taxon>
        <taxon>Nitriliruptoria</taxon>
        <taxon>Egicoccales</taxon>
        <taxon>Egicoccaceae</taxon>
        <taxon>Egicoccus</taxon>
    </lineage>
</organism>
<evidence type="ECO:0000313" key="3">
    <source>
        <dbReference type="EMBL" id="GGI05953.1"/>
    </source>
</evidence>
<dbReference type="InterPro" id="IPR029767">
    <property type="entry name" value="WecB-like"/>
</dbReference>
<keyword evidence="1" id="KW-0413">Isomerase</keyword>
<reference evidence="3" key="1">
    <citation type="journal article" date="2014" name="Int. J. Syst. Evol. Microbiol.">
        <title>Complete genome sequence of Corynebacterium casei LMG S-19264T (=DSM 44701T), isolated from a smear-ripened cheese.</title>
        <authorList>
            <consortium name="US DOE Joint Genome Institute (JGI-PGF)"/>
            <person name="Walter F."/>
            <person name="Albersmeier A."/>
            <person name="Kalinowski J."/>
            <person name="Ruckert C."/>
        </authorList>
    </citation>
    <scope>NUCLEOTIDE SEQUENCE</scope>
    <source>
        <strain evidence="3">CGMCC 1.14988</strain>
    </source>
</reference>
<dbReference type="Pfam" id="PF02350">
    <property type="entry name" value="Epimerase_2"/>
    <property type="match status" value="1"/>
</dbReference>
<dbReference type="SUPFAM" id="SSF53756">
    <property type="entry name" value="UDP-Glycosyltransferase/glycogen phosphorylase"/>
    <property type="match status" value="1"/>
</dbReference>
<reference evidence="3" key="2">
    <citation type="submission" date="2020-09" db="EMBL/GenBank/DDBJ databases">
        <authorList>
            <person name="Sun Q."/>
            <person name="Zhou Y."/>
        </authorList>
    </citation>
    <scope>NUCLEOTIDE SEQUENCE</scope>
    <source>
        <strain evidence="3">CGMCC 1.14988</strain>
    </source>
</reference>
<evidence type="ECO:0000259" key="2">
    <source>
        <dbReference type="Pfam" id="PF02350"/>
    </source>
</evidence>
<dbReference type="InterPro" id="IPR003331">
    <property type="entry name" value="UDP_GlcNAc_Epimerase_2_dom"/>
</dbReference>
<comment type="caution">
    <text evidence="3">The sequence shown here is derived from an EMBL/GenBank/DDBJ whole genome shotgun (WGS) entry which is preliminary data.</text>
</comment>
<dbReference type="GO" id="GO:0016853">
    <property type="term" value="F:isomerase activity"/>
    <property type="evidence" value="ECO:0007669"/>
    <property type="project" value="UniProtKB-KW"/>
</dbReference>
<accession>A0A8J3ETN7</accession>
<sequence length="362" mass="39294">MIHVFLGTKAQYIKTAPLLRLLDASGLPYRLIDSGQHAALAVGLREELGVRTPDHVLASGRDVTSIPQAAGWAAKLFARLLDGRRLRREVFGGHGGVCVVHGDTPSTLLSTLMARRAGLAVAHLEAGLRSRHLLHPFPEELIRVVVMRLASLLFAPDAEAVDNLRRMRVRGRIVALPGNTVAEALAHELDAPVTASDGHDDAGAVVVTMHRVENLNRRERVESLVSLVERLASAQPVCFVLHGPTVETLRRRGLDDRLRAAGVRLVPLLPHGRFVSLLRAAPFVITDGGSIQEECALLGVPTLLWRGATERPDGVGANVVVSGYDPATVVDFVTDPDVWRRPPATQRRQPSAVVLEELRPFV</sequence>
<feature type="domain" description="UDP-N-acetylglucosamine 2-epimerase" evidence="2">
    <location>
        <begin position="25"/>
        <end position="331"/>
    </location>
</feature>
<name>A0A8J3ETN7_9ACTN</name>
<dbReference type="RefSeq" id="WP_130648619.1">
    <property type="nucleotide sequence ID" value="NZ_BMHA01000005.1"/>
</dbReference>
<evidence type="ECO:0000256" key="1">
    <source>
        <dbReference type="RuleBase" id="RU003513"/>
    </source>
</evidence>
<dbReference type="PANTHER" id="PTHR43174">
    <property type="entry name" value="UDP-N-ACETYLGLUCOSAMINE 2-EPIMERASE"/>
    <property type="match status" value="1"/>
</dbReference>
<keyword evidence="4" id="KW-1185">Reference proteome</keyword>
<proteinExistence type="inferred from homology"/>
<comment type="similarity">
    <text evidence="1">Belongs to the UDP-N-acetylglucosamine 2-epimerase family.</text>
</comment>
<dbReference type="OrthoDB" id="9803238at2"/>
<dbReference type="Gene3D" id="3.40.50.2000">
    <property type="entry name" value="Glycogen Phosphorylase B"/>
    <property type="match status" value="2"/>
</dbReference>
<dbReference type="AlphaFoldDB" id="A0A8J3ETN7"/>
<dbReference type="Proteomes" id="UP000650511">
    <property type="component" value="Unassembled WGS sequence"/>
</dbReference>